<dbReference type="PROSITE" id="PS51257">
    <property type="entry name" value="PROKAR_LIPOPROTEIN"/>
    <property type="match status" value="1"/>
</dbReference>
<comment type="caution">
    <text evidence="2">The sequence shown here is derived from an EMBL/GenBank/DDBJ whole genome shotgun (WGS) entry which is preliminary data.</text>
</comment>
<evidence type="ECO:0000313" key="2">
    <source>
        <dbReference type="EMBL" id="MBO1304654.1"/>
    </source>
</evidence>
<dbReference type="Proteomes" id="UP000664601">
    <property type="component" value="Unassembled WGS sequence"/>
</dbReference>
<accession>A0ABS3L869</accession>
<reference evidence="2 3" key="1">
    <citation type="submission" date="2021-03" db="EMBL/GenBank/DDBJ databases">
        <title>Enterococcal diversity collection.</title>
        <authorList>
            <person name="Gilmore M.S."/>
            <person name="Schwartzman J."/>
            <person name="Van Tyne D."/>
            <person name="Martin M."/>
            <person name="Earl A.M."/>
            <person name="Manson A.L."/>
            <person name="Straub T."/>
            <person name="Salamzade R."/>
            <person name="Saavedra J."/>
            <person name="Lebreton F."/>
            <person name="Prichula J."/>
            <person name="Schaufler K."/>
            <person name="Gaca A."/>
            <person name="Sgardioli B."/>
            <person name="Wagenaar J."/>
            <person name="Strong T."/>
        </authorList>
    </citation>
    <scope>NUCLEOTIDE SEQUENCE [LARGE SCALE GENOMIC DNA]</scope>
    <source>
        <strain evidence="2 3">669A</strain>
    </source>
</reference>
<protein>
    <recommendedName>
        <fullName evidence="4">Lipoprotein</fullName>
    </recommendedName>
</protein>
<sequence>MKIKNTLLVLLVLSCVLIFSSCKNEVQQIEVQNADFVLEKQPVDSYYKSAEYHLKNGELSRTVTIDLTGPDGRINIQGDIEAESRFNNLKRTIKTIFDEEVSLTEPQQTFSNNVSDVTLTIHLYGEGKGAFVFSDPNLIVRDNFHWMDGKPAMVSGEPIAGAYKFTSSEVDESYVYEEQLNAINNDYFFGDLFGRRIKEKDTWE</sequence>
<evidence type="ECO:0000313" key="3">
    <source>
        <dbReference type="Proteomes" id="UP000664601"/>
    </source>
</evidence>
<dbReference type="RefSeq" id="WP_207671598.1">
    <property type="nucleotide sequence ID" value="NZ_JAFREM010000002.1"/>
</dbReference>
<name>A0ABS3L869_9ENTE</name>
<dbReference type="EMBL" id="JAFREM010000002">
    <property type="protein sequence ID" value="MBO1304654.1"/>
    <property type="molecule type" value="Genomic_DNA"/>
</dbReference>
<evidence type="ECO:0008006" key="4">
    <source>
        <dbReference type="Google" id="ProtNLM"/>
    </source>
</evidence>
<gene>
    <name evidence="2" type="ORF">JZO70_00665</name>
</gene>
<evidence type="ECO:0000256" key="1">
    <source>
        <dbReference type="SAM" id="SignalP"/>
    </source>
</evidence>
<organism evidence="2 3">
    <name type="scientific">Candidatus Enterococcus moelleringii</name>
    <dbReference type="NCBI Taxonomy" id="2815325"/>
    <lineage>
        <taxon>Bacteria</taxon>
        <taxon>Bacillati</taxon>
        <taxon>Bacillota</taxon>
        <taxon>Bacilli</taxon>
        <taxon>Lactobacillales</taxon>
        <taxon>Enterococcaceae</taxon>
        <taxon>Enterococcus</taxon>
    </lineage>
</organism>
<feature type="chain" id="PRO_5047292378" description="Lipoprotein" evidence="1">
    <location>
        <begin position="24"/>
        <end position="204"/>
    </location>
</feature>
<feature type="signal peptide" evidence="1">
    <location>
        <begin position="1"/>
        <end position="23"/>
    </location>
</feature>
<keyword evidence="3" id="KW-1185">Reference proteome</keyword>
<proteinExistence type="predicted"/>
<keyword evidence="1" id="KW-0732">Signal</keyword>